<protein>
    <submittedName>
        <fullName evidence="1">Uncharacterized protein</fullName>
    </submittedName>
</protein>
<keyword evidence="2" id="KW-1185">Reference proteome</keyword>
<dbReference type="Pfam" id="PF18758">
    <property type="entry name" value="KDZ"/>
    <property type="match status" value="1"/>
</dbReference>
<dbReference type="EMBL" id="KN833813">
    <property type="protein sequence ID" value="KIK18059.1"/>
    <property type="molecule type" value="Genomic_DNA"/>
</dbReference>
<evidence type="ECO:0000313" key="2">
    <source>
        <dbReference type="Proteomes" id="UP000054018"/>
    </source>
</evidence>
<evidence type="ECO:0000313" key="1">
    <source>
        <dbReference type="EMBL" id="KIK18059.1"/>
    </source>
</evidence>
<dbReference type="Proteomes" id="UP000054018">
    <property type="component" value="Unassembled WGS sequence"/>
</dbReference>
<accession>A0A0C9YVS5</accession>
<dbReference type="InterPro" id="IPR040521">
    <property type="entry name" value="KDZ"/>
</dbReference>
<name>A0A0C9YVS5_9AGAM</name>
<dbReference type="OrthoDB" id="3364670at2759"/>
<organism evidence="1 2">
    <name type="scientific">Pisolithus microcarpus 441</name>
    <dbReference type="NCBI Taxonomy" id="765257"/>
    <lineage>
        <taxon>Eukaryota</taxon>
        <taxon>Fungi</taxon>
        <taxon>Dikarya</taxon>
        <taxon>Basidiomycota</taxon>
        <taxon>Agaricomycotina</taxon>
        <taxon>Agaricomycetes</taxon>
        <taxon>Agaricomycetidae</taxon>
        <taxon>Boletales</taxon>
        <taxon>Sclerodermatineae</taxon>
        <taxon>Pisolithaceae</taxon>
        <taxon>Pisolithus</taxon>
    </lineage>
</organism>
<sequence length="186" mass="20762">MAMHAYGHEWACQLVYNLHLISGLGLSDGEGMECLWSHFIKLIGIKRVSSRQCHVWLLDHHATAIGYEMQMELGDWIRCHLKKGVCEQGSATQEVLDNCGVSITELRKQWASQRAVQLSIRAHAPVKLKKELDTVLALQADLDTTTKVIQVTWATIERGNVTPGILDALASVERSHTRLIVKAEAL</sequence>
<dbReference type="HOGENOM" id="CLU_114232_0_0_1"/>
<proteinExistence type="predicted"/>
<gene>
    <name evidence="1" type="ORF">PISMIDRAFT_14610</name>
</gene>
<reference evidence="1 2" key="1">
    <citation type="submission" date="2014-04" db="EMBL/GenBank/DDBJ databases">
        <authorList>
            <consortium name="DOE Joint Genome Institute"/>
            <person name="Kuo A."/>
            <person name="Kohler A."/>
            <person name="Costa M.D."/>
            <person name="Nagy L.G."/>
            <person name="Floudas D."/>
            <person name="Copeland A."/>
            <person name="Barry K.W."/>
            <person name="Cichocki N."/>
            <person name="Veneault-Fourrey C."/>
            <person name="LaButti K."/>
            <person name="Lindquist E.A."/>
            <person name="Lipzen A."/>
            <person name="Lundell T."/>
            <person name="Morin E."/>
            <person name="Murat C."/>
            <person name="Sun H."/>
            <person name="Tunlid A."/>
            <person name="Henrissat B."/>
            <person name="Grigoriev I.V."/>
            <person name="Hibbett D.S."/>
            <person name="Martin F."/>
            <person name="Nordberg H.P."/>
            <person name="Cantor M.N."/>
            <person name="Hua S.X."/>
        </authorList>
    </citation>
    <scope>NUCLEOTIDE SEQUENCE [LARGE SCALE GENOMIC DNA]</scope>
    <source>
        <strain evidence="1 2">441</strain>
    </source>
</reference>
<dbReference type="STRING" id="765257.A0A0C9YVS5"/>
<dbReference type="AlphaFoldDB" id="A0A0C9YVS5"/>
<dbReference type="PANTHER" id="PTHR33096">
    <property type="entry name" value="CXC2 DOMAIN-CONTAINING PROTEIN"/>
    <property type="match status" value="1"/>
</dbReference>
<reference evidence="2" key="2">
    <citation type="submission" date="2015-01" db="EMBL/GenBank/DDBJ databases">
        <title>Evolutionary Origins and Diversification of the Mycorrhizal Mutualists.</title>
        <authorList>
            <consortium name="DOE Joint Genome Institute"/>
            <consortium name="Mycorrhizal Genomics Consortium"/>
            <person name="Kohler A."/>
            <person name="Kuo A."/>
            <person name="Nagy L.G."/>
            <person name="Floudas D."/>
            <person name="Copeland A."/>
            <person name="Barry K.W."/>
            <person name="Cichocki N."/>
            <person name="Veneault-Fourrey C."/>
            <person name="LaButti K."/>
            <person name="Lindquist E.A."/>
            <person name="Lipzen A."/>
            <person name="Lundell T."/>
            <person name="Morin E."/>
            <person name="Murat C."/>
            <person name="Riley R."/>
            <person name="Ohm R."/>
            <person name="Sun H."/>
            <person name="Tunlid A."/>
            <person name="Henrissat B."/>
            <person name="Grigoriev I.V."/>
            <person name="Hibbett D.S."/>
            <person name="Martin F."/>
        </authorList>
    </citation>
    <scope>NUCLEOTIDE SEQUENCE [LARGE SCALE GENOMIC DNA]</scope>
    <source>
        <strain evidence="2">441</strain>
    </source>
</reference>
<dbReference type="PANTHER" id="PTHR33096:SF1">
    <property type="entry name" value="CXC1-LIKE CYSTEINE CLUSTER ASSOCIATED WITH KDZ TRANSPOSASES DOMAIN-CONTAINING PROTEIN"/>
    <property type="match status" value="1"/>
</dbReference>